<dbReference type="EMBL" id="HBFR01016534">
    <property type="protein sequence ID" value="CAD8884878.1"/>
    <property type="molecule type" value="Transcribed_RNA"/>
</dbReference>
<evidence type="ECO:0000256" key="1">
    <source>
        <dbReference type="SAM" id="MobiDB-lite"/>
    </source>
</evidence>
<feature type="compositionally biased region" description="Pro residues" evidence="1">
    <location>
        <begin position="257"/>
        <end position="282"/>
    </location>
</feature>
<evidence type="ECO:0000313" key="3">
    <source>
        <dbReference type="EMBL" id="CAD8884878.1"/>
    </source>
</evidence>
<proteinExistence type="predicted"/>
<dbReference type="Gene3D" id="2.30.42.10">
    <property type="match status" value="1"/>
</dbReference>
<feature type="compositionally biased region" description="Pro residues" evidence="1">
    <location>
        <begin position="337"/>
        <end position="363"/>
    </location>
</feature>
<dbReference type="InterPro" id="IPR036034">
    <property type="entry name" value="PDZ_sf"/>
</dbReference>
<feature type="compositionally biased region" description="Polar residues" evidence="1">
    <location>
        <begin position="187"/>
        <end position="196"/>
    </location>
</feature>
<evidence type="ECO:0000259" key="2">
    <source>
        <dbReference type="Pfam" id="PF17820"/>
    </source>
</evidence>
<feature type="compositionally biased region" description="Low complexity" evidence="1">
    <location>
        <begin position="283"/>
        <end position="317"/>
    </location>
</feature>
<feature type="compositionally biased region" description="Low complexity" evidence="1">
    <location>
        <begin position="763"/>
        <end position="776"/>
    </location>
</feature>
<reference evidence="3" key="1">
    <citation type="submission" date="2021-01" db="EMBL/GenBank/DDBJ databases">
        <authorList>
            <person name="Corre E."/>
            <person name="Pelletier E."/>
            <person name="Niang G."/>
            <person name="Scheremetjew M."/>
            <person name="Finn R."/>
            <person name="Kale V."/>
            <person name="Holt S."/>
            <person name="Cochrane G."/>
            <person name="Meng A."/>
            <person name="Brown T."/>
            <person name="Cohen L."/>
        </authorList>
    </citation>
    <scope>NUCLEOTIDE SEQUENCE</scope>
    <source>
        <strain evidence="3">308</strain>
    </source>
</reference>
<gene>
    <name evidence="3" type="ORF">CHYS00102_LOCUS12075</name>
</gene>
<dbReference type="AlphaFoldDB" id="A0A7S1BG73"/>
<feature type="compositionally biased region" description="Low complexity" evidence="1">
    <location>
        <begin position="148"/>
        <end position="185"/>
    </location>
</feature>
<sequence>MDINPFDTLGDLGMNLPTSAPPAPSQQPNGNSSGGGGALSASNDAPGFGQKPIMNPPNTNGGLPLGTGLNTSSDGFRGIASPPAQNQYQGFSNPPSGGGNGQQFSYPPPPHGGGNNGLEQPVSGGNVMHGYMPQQQHQPPPMANGMQGSFPNNNSYGSNNPGQQQSMQPPSQQPMQQQQPNSFNPHFSMQQQSQHPGHNMPGLNKMPSQSNIYPPQGGERGMSNASSGGADSFAIVPVANSSPYPNGGLVNPAHQPLQPPANDPFASGPPPNFGHPQPPPQQQRPSSLSGQAPAPWAPQQQNSAPLPAADPWSAPAPFQQPPPSEQAQRDSFLNPPVSAPSPGRAPPVPPQGMPPAPPPPPMNEDPWGSSYGPGGQPPPPPAAVAPTPPQVGHDPFSSNQAIVPAFQQSNQWSVNNNPASVATDPFGNVFNPPPSQPSSAPAPLSTAIVPAETEDFDWDIFSPGPPASAPEPAPTAIAAPPPSDASVISKQATVADETAGSGIQESHSVPGGEIVERHSEENLPSGGEWYDARIFTPTLGVMFFKPQELTDSLFLNTDRSIVDSLDERPVVAFIVEGSSARSAGVELGHVLIKVNDIDVRNPKEASRLIKEGPRPLPLLFYVPATTVVVAEGDHMVKYDTRDTTAPNSAKDWKPKYVVVGGIIAQPWMINMYRSKSEYDIAVIETQARRPVSVKVKQFNIRGAKIQNDWQGPQMVKYKNKLHPWRFIVVNPVARNPIKISAPNLTQLKPVHEGIRRVLVAQQREAPAQHAQHHQPQGVPSREDDQRGGGAYYPTSRAISTPRRTTPY</sequence>
<dbReference type="InterPro" id="IPR041489">
    <property type="entry name" value="PDZ_6"/>
</dbReference>
<feature type="region of interest" description="Disordered" evidence="1">
    <location>
        <begin position="464"/>
        <end position="514"/>
    </location>
</feature>
<organism evidence="3">
    <name type="scientific">Corethron hystrix</name>
    <dbReference type="NCBI Taxonomy" id="216773"/>
    <lineage>
        <taxon>Eukaryota</taxon>
        <taxon>Sar</taxon>
        <taxon>Stramenopiles</taxon>
        <taxon>Ochrophyta</taxon>
        <taxon>Bacillariophyta</taxon>
        <taxon>Coscinodiscophyceae</taxon>
        <taxon>Corethrophycidae</taxon>
        <taxon>Corethrales</taxon>
        <taxon>Corethraceae</taxon>
        <taxon>Corethron</taxon>
    </lineage>
</organism>
<name>A0A7S1BG73_9STRA</name>
<feature type="domain" description="PDZ" evidence="2">
    <location>
        <begin position="574"/>
        <end position="615"/>
    </location>
</feature>
<feature type="region of interest" description="Disordered" evidence="1">
    <location>
        <begin position="763"/>
        <end position="807"/>
    </location>
</feature>
<feature type="compositionally biased region" description="Pro residues" evidence="1">
    <location>
        <begin position="375"/>
        <end position="389"/>
    </location>
</feature>
<feature type="compositionally biased region" description="Polar residues" evidence="1">
    <location>
        <begin position="396"/>
        <end position="420"/>
    </location>
</feature>
<protein>
    <recommendedName>
        <fullName evidence="2">PDZ domain-containing protein</fullName>
    </recommendedName>
</protein>
<feature type="compositionally biased region" description="Polar residues" evidence="1">
    <location>
        <begin position="796"/>
        <end position="807"/>
    </location>
</feature>
<accession>A0A7S1BG73</accession>
<feature type="compositionally biased region" description="Pro residues" evidence="1">
    <location>
        <begin position="464"/>
        <end position="483"/>
    </location>
</feature>
<dbReference type="SUPFAM" id="SSF50156">
    <property type="entry name" value="PDZ domain-like"/>
    <property type="match status" value="1"/>
</dbReference>
<feature type="region of interest" description="Disordered" evidence="1">
    <location>
        <begin position="1"/>
        <end position="443"/>
    </location>
</feature>
<feature type="compositionally biased region" description="Low complexity" evidence="1">
    <location>
        <begin position="56"/>
        <end position="71"/>
    </location>
</feature>
<dbReference type="Pfam" id="PF17820">
    <property type="entry name" value="PDZ_6"/>
    <property type="match status" value="1"/>
</dbReference>